<dbReference type="Pfam" id="PF03062">
    <property type="entry name" value="MBOAT"/>
    <property type="match status" value="1"/>
</dbReference>
<keyword evidence="4 12" id="KW-0808">Transferase</keyword>
<gene>
    <name evidence="12" type="ORF">WH47_09342</name>
</gene>
<name>A0A0L7REZ5_9HYME</name>
<dbReference type="GO" id="GO:0006661">
    <property type="term" value="P:phosphatidylinositol biosynthetic process"/>
    <property type="evidence" value="ECO:0007669"/>
    <property type="project" value="TreeGrafter"/>
</dbReference>
<sequence length="464" mass="54186">MWADIIYVVLLSFCVFIGFNYRKIEDPYVKKWTSTILGLALSLIVSESQILHLLISTAINAVIITKISPKKCHVVSIFFSFFYLLIIFRLGEYIGLREASTHTNLILMISTLKLSGLAFELNSASNAPPDDAEGVNSEALKDVGFMDVFHYTFSYMGLLTGPYYRYRTYWDHLYRPFAKYAEPWPETLHKLKQIACFVVLFLIMSKLYPTRYVLTEEFAERSFLYKHFYMYPTFATFRLRMYIGMVFAECACQMAGLGIYPAQSKPIKGLGPRDYKTIETLSKTPEKLKEVEYNSDTVLNMDIWRLESCQSVRTAMKVWNGCVQYWMGVYVYKRFPLKSLRTMVTFILSAVWHGWAPGYLICMCQIPGFMLTDDLVMKYYNQSPKDSIAQKLWYMFGWYEKTTCMAYLGVSFLLLDFYDIMHYYKSVYFSGQIIAILMYVFVLCCKPYLLKRTTESKDKDKRSL</sequence>
<dbReference type="PANTHER" id="PTHR13906:SF16">
    <property type="entry name" value="LYSOPHOSPHOLIPID ACYLTRANSFERASE 7"/>
    <property type="match status" value="1"/>
</dbReference>
<feature type="transmembrane region" description="Helical" evidence="11">
    <location>
        <begin position="343"/>
        <end position="372"/>
    </location>
</feature>
<dbReference type="InterPro" id="IPR049941">
    <property type="entry name" value="LPLAT_7/PORCN-like"/>
</dbReference>
<keyword evidence="13" id="KW-1185">Reference proteome</keyword>
<evidence type="ECO:0000256" key="9">
    <source>
        <dbReference type="ARBA" id="ARBA00025707"/>
    </source>
</evidence>
<dbReference type="Proteomes" id="UP000053825">
    <property type="component" value="Unassembled WGS sequence"/>
</dbReference>
<dbReference type="GO" id="GO:0030258">
    <property type="term" value="P:lipid modification"/>
    <property type="evidence" value="ECO:0007669"/>
    <property type="project" value="TreeGrafter"/>
</dbReference>
<dbReference type="OrthoDB" id="7663182at2759"/>
<comment type="pathway">
    <text evidence="9">Phospholipid metabolism.</text>
</comment>
<organism evidence="12 13">
    <name type="scientific">Habropoda laboriosa</name>
    <dbReference type="NCBI Taxonomy" id="597456"/>
    <lineage>
        <taxon>Eukaryota</taxon>
        <taxon>Metazoa</taxon>
        <taxon>Ecdysozoa</taxon>
        <taxon>Arthropoda</taxon>
        <taxon>Hexapoda</taxon>
        <taxon>Insecta</taxon>
        <taxon>Pterygota</taxon>
        <taxon>Neoptera</taxon>
        <taxon>Endopterygota</taxon>
        <taxon>Hymenoptera</taxon>
        <taxon>Apocrita</taxon>
        <taxon>Aculeata</taxon>
        <taxon>Apoidea</taxon>
        <taxon>Anthophila</taxon>
        <taxon>Apidae</taxon>
        <taxon>Habropoda</taxon>
    </lineage>
</organism>
<keyword evidence="8 12" id="KW-0012">Acyltransferase</keyword>
<keyword evidence="6 11" id="KW-1133">Transmembrane helix</keyword>
<feature type="transmembrane region" description="Helical" evidence="11">
    <location>
        <begin position="74"/>
        <end position="91"/>
    </location>
</feature>
<evidence type="ECO:0000313" key="12">
    <source>
        <dbReference type="EMBL" id="KOC69384.1"/>
    </source>
</evidence>
<dbReference type="GO" id="GO:0071617">
    <property type="term" value="F:lysophospholipid acyltransferase activity"/>
    <property type="evidence" value="ECO:0007669"/>
    <property type="project" value="TreeGrafter"/>
</dbReference>
<dbReference type="EMBL" id="KQ414608">
    <property type="protein sequence ID" value="KOC69384.1"/>
    <property type="molecule type" value="Genomic_DNA"/>
</dbReference>
<comment type="similarity">
    <text evidence="3">Belongs to the membrane-bound acyltransferase family.</text>
</comment>
<evidence type="ECO:0000256" key="1">
    <source>
        <dbReference type="ARBA" id="ARBA00004141"/>
    </source>
</evidence>
<evidence type="ECO:0000313" key="13">
    <source>
        <dbReference type="Proteomes" id="UP000053825"/>
    </source>
</evidence>
<comment type="subcellular location">
    <subcellularLocation>
        <location evidence="1">Membrane</location>
        <topology evidence="1">Multi-pass membrane protein</topology>
    </subcellularLocation>
</comment>
<dbReference type="GO" id="GO:0044233">
    <property type="term" value="C:mitochondria-associated endoplasmic reticulum membrane contact site"/>
    <property type="evidence" value="ECO:0007669"/>
    <property type="project" value="TreeGrafter"/>
</dbReference>
<dbReference type="InterPro" id="IPR004299">
    <property type="entry name" value="MBOAT_fam"/>
</dbReference>
<keyword evidence="7 11" id="KW-0472">Membrane</keyword>
<evidence type="ECO:0000256" key="3">
    <source>
        <dbReference type="ARBA" id="ARBA00010323"/>
    </source>
</evidence>
<feature type="transmembrane region" description="Helical" evidence="11">
    <location>
        <begin position="6"/>
        <end position="24"/>
    </location>
</feature>
<reference evidence="12 13" key="1">
    <citation type="submission" date="2015-07" db="EMBL/GenBank/DDBJ databases">
        <title>The genome of Habropoda laboriosa.</title>
        <authorList>
            <person name="Pan H."/>
            <person name="Kapheim K."/>
        </authorList>
    </citation>
    <scope>NUCLEOTIDE SEQUENCE [LARGE SCALE GENOMIC DNA]</scope>
    <source>
        <strain evidence="12">0110345459</strain>
    </source>
</reference>
<protein>
    <recommendedName>
        <fullName evidence="10">Lysophospholipid acyltransferase 7</fullName>
    </recommendedName>
</protein>
<dbReference type="GO" id="GO:0016020">
    <property type="term" value="C:membrane"/>
    <property type="evidence" value="ECO:0007669"/>
    <property type="project" value="UniProtKB-SubCell"/>
</dbReference>
<evidence type="ECO:0000256" key="7">
    <source>
        <dbReference type="ARBA" id="ARBA00023136"/>
    </source>
</evidence>
<evidence type="ECO:0000256" key="11">
    <source>
        <dbReference type="SAM" id="Phobius"/>
    </source>
</evidence>
<evidence type="ECO:0000256" key="6">
    <source>
        <dbReference type="ARBA" id="ARBA00022989"/>
    </source>
</evidence>
<feature type="transmembrane region" description="Helical" evidence="11">
    <location>
        <begin position="427"/>
        <end position="449"/>
    </location>
</feature>
<evidence type="ECO:0000256" key="4">
    <source>
        <dbReference type="ARBA" id="ARBA00022679"/>
    </source>
</evidence>
<keyword evidence="5 11" id="KW-0812">Transmembrane</keyword>
<dbReference type="AlphaFoldDB" id="A0A0L7REZ5"/>
<feature type="transmembrane region" description="Helical" evidence="11">
    <location>
        <begin position="392"/>
        <end position="415"/>
    </location>
</feature>
<comment type="pathway">
    <text evidence="2">Lipid metabolism; phospholipid metabolism.</text>
</comment>
<evidence type="ECO:0000256" key="2">
    <source>
        <dbReference type="ARBA" id="ARBA00005074"/>
    </source>
</evidence>
<evidence type="ECO:0000256" key="8">
    <source>
        <dbReference type="ARBA" id="ARBA00023315"/>
    </source>
</evidence>
<accession>A0A0L7REZ5</accession>
<evidence type="ECO:0000256" key="5">
    <source>
        <dbReference type="ARBA" id="ARBA00022692"/>
    </source>
</evidence>
<feature type="transmembrane region" description="Helical" evidence="11">
    <location>
        <begin position="36"/>
        <end position="62"/>
    </location>
</feature>
<evidence type="ECO:0000256" key="10">
    <source>
        <dbReference type="ARBA" id="ARBA00093678"/>
    </source>
</evidence>
<proteinExistence type="inferred from homology"/>
<dbReference type="STRING" id="597456.A0A0L7REZ5"/>
<dbReference type="PANTHER" id="PTHR13906">
    <property type="entry name" value="PORCUPINE"/>
    <property type="match status" value="1"/>
</dbReference>